<keyword evidence="3" id="KW-1185">Reference proteome</keyword>
<dbReference type="Gene3D" id="3.30.420.10">
    <property type="entry name" value="Ribonuclease H-like superfamily/Ribonuclease H"/>
    <property type="match status" value="1"/>
</dbReference>
<dbReference type="SUPFAM" id="SSF53098">
    <property type="entry name" value="Ribonuclease H-like"/>
    <property type="match status" value="1"/>
</dbReference>
<comment type="caution">
    <text evidence="2">The sequence shown here is derived from an EMBL/GenBank/DDBJ whole genome shotgun (WGS) entry which is preliminary data.</text>
</comment>
<gene>
    <name evidence="2" type="ORF">Tco_0941976</name>
</gene>
<reference evidence="2" key="1">
    <citation type="journal article" date="2022" name="Int. J. Mol. Sci.">
        <title>Draft Genome of Tanacetum Coccineum: Genomic Comparison of Closely Related Tanacetum-Family Plants.</title>
        <authorList>
            <person name="Yamashiro T."/>
            <person name="Shiraishi A."/>
            <person name="Nakayama K."/>
            <person name="Satake H."/>
        </authorList>
    </citation>
    <scope>NUCLEOTIDE SEQUENCE</scope>
</reference>
<dbReference type="InterPro" id="IPR050951">
    <property type="entry name" value="Retrovirus_Pol_polyprotein"/>
</dbReference>
<proteinExistence type="predicted"/>
<dbReference type="EMBL" id="BQNB010015617">
    <property type="protein sequence ID" value="GJT42111.1"/>
    <property type="molecule type" value="Genomic_DNA"/>
</dbReference>
<dbReference type="GO" id="GO:0003964">
    <property type="term" value="F:RNA-directed DNA polymerase activity"/>
    <property type="evidence" value="ECO:0007669"/>
    <property type="project" value="UniProtKB-KW"/>
</dbReference>
<sequence>MASTSFAHLSKQVLVEELKEKSIDEKEILAVVEEEGYTWMTPIYKYITKEILPEEKMKAIAIRRKAGPGKVKFLIVAIDYFTKWIEAKPVATITGAQVKKFVWDNIFCRFGLPGQMISDNEKQFRDNPFKDWCEKLCICQCFASIKYPQTNGLVERAIRSLGEGIKAQLGKKNKNWIE</sequence>
<dbReference type="Pfam" id="PF00665">
    <property type="entry name" value="rve"/>
    <property type="match status" value="1"/>
</dbReference>
<dbReference type="PANTHER" id="PTHR37984:SF5">
    <property type="entry name" value="PROTEIN NYNRIN-LIKE"/>
    <property type="match status" value="1"/>
</dbReference>
<dbReference type="InterPro" id="IPR036397">
    <property type="entry name" value="RNaseH_sf"/>
</dbReference>
<organism evidence="2 3">
    <name type="scientific">Tanacetum coccineum</name>
    <dbReference type="NCBI Taxonomy" id="301880"/>
    <lineage>
        <taxon>Eukaryota</taxon>
        <taxon>Viridiplantae</taxon>
        <taxon>Streptophyta</taxon>
        <taxon>Embryophyta</taxon>
        <taxon>Tracheophyta</taxon>
        <taxon>Spermatophyta</taxon>
        <taxon>Magnoliopsida</taxon>
        <taxon>eudicotyledons</taxon>
        <taxon>Gunneridae</taxon>
        <taxon>Pentapetalae</taxon>
        <taxon>asterids</taxon>
        <taxon>campanulids</taxon>
        <taxon>Asterales</taxon>
        <taxon>Asteraceae</taxon>
        <taxon>Asteroideae</taxon>
        <taxon>Anthemideae</taxon>
        <taxon>Anthemidinae</taxon>
        <taxon>Tanacetum</taxon>
    </lineage>
</organism>
<dbReference type="InterPro" id="IPR012337">
    <property type="entry name" value="RNaseH-like_sf"/>
</dbReference>
<dbReference type="PROSITE" id="PS50994">
    <property type="entry name" value="INTEGRASE"/>
    <property type="match status" value="1"/>
</dbReference>
<dbReference type="Proteomes" id="UP001151760">
    <property type="component" value="Unassembled WGS sequence"/>
</dbReference>
<evidence type="ECO:0000259" key="1">
    <source>
        <dbReference type="PROSITE" id="PS50994"/>
    </source>
</evidence>
<dbReference type="PANTHER" id="PTHR37984">
    <property type="entry name" value="PROTEIN CBG26694"/>
    <property type="match status" value="1"/>
</dbReference>
<keyword evidence="2" id="KW-0808">Transferase</keyword>
<feature type="domain" description="Integrase catalytic" evidence="1">
    <location>
        <begin position="38"/>
        <end position="178"/>
    </location>
</feature>
<keyword evidence="2" id="KW-0548">Nucleotidyltransferase</keyword>
<accession>A0ABQ5DSD7</accession>
<evidence type="ECO:0000313" key="3">
    <source>
        <dbReference type="Proteomes" id="UP001151760"/>
    </source>
</evidence>
<keyword evidence="2" id="KW-0695">RNA-directed DNA polymerase</keyword>
<protein>
    <submittedName>
        <fullName evidence="2">Reverse transcriptase domain-containing protein</fullName>
    </submittedName>
</protein>
<name>A0ABQ5DSD7_9ASTR</name>
<evidence type="ECO:0000313" key="2">
    <source>
        <dbReference type="EMBL" id="GJT42111.1"/>
    </source>
</evidence>
<dbReference type="InterPro" id="IPR001584">
    <property type="entry name" value="Integrase_cat-core"/>
</dbReference>
<reference evidence="2" key="2">
    <citation type="submission" date="2022-01" db="EMBL/GenBank/DDBJ databases">
        <authorList>
            <person name="Yamashiro T."/>
            <person name="Shiraishi A."/>
            <person name="Satake H."/>
            <person name="Nakayama K."/>
        </authorList>
    </citation>
    <scope>NUCLEOTIDE SEQUENCE</scope>
</reference>